<dbReference type="RefSeq" id="WP_344851420.1">
    <property type="nucleotide sequence ID" value="NZ_BAABBY010000005.1"/>
</dbReference>
<evidence type="ECO:0000313" key="3">
    <source>
        <dbReference type="Proteomes" id="UP001501772"/>
    </source>
</evidence>
<dbReference type="InterPro" id="IPR007560">
    <property type="entry name" value="Restrct_endonuc_IV_Mrr"/>
</dbReference>
<feature type="domain" description="Restriction endonuclease type IV Mrr" evidence="1">
    <location>
        <begin position="19"/>
        <end position="81"/>
    </location>
</feature>
<sequence>MIFDFKEIPQANGGGGMQDTFELFARDFFQNLGYEILQHPDRGADGKKNLIIQETRTGVSGTTKIKWLVSCKHYAYSGRSVSDTDEPNIVDRVITHQCDGFIGFYSTLPATSLGANLQGLKNRLQIQSFDHESIEQILLDSPNGLKLSSRYFPVSYKNYTNENPKPAKIFAEEPSICCEYCEKDLLETKSGIFVTLRKRTDYTAENPIRHPYQEAYFSCKGTCDHVLKNKYLQLDDFIDEWVDIPDYLYPVGFIKKLMAWLNSINIHNERLEKNAFDKFKKLLLNAYPHISREQTSEEKEKVKYYLESGFDEYL</sequence>
<keyword evidence="3" id="KW-1185">Reference proteome</keyword>
<evidence type="ECO:0000259" key="1">
    <source>
        <dbReference type="Pfam" id="PF04471"/>
    </source>
</evidence>
<accession>A0ABP8BEK6</accession>
<reference evidence="3" key="1">
    <citation type="journal article" date="2019" name="Int. J. Syst. Evol. Microbiol.">
        <title>The Global Catalogue of Microorganisms (GCM) 10K type strain sequencing project: providing services to taxonomists for standard genome sequencing and annotation.</title>
        <authorList>
            <consortium name="The Broad Institute Genomics Platform"/>
            <consortium name="The Broad Institute Genome Sequencing Center for Infectious Disease"/>
            <person name="Wu L."/>
            <person name="Ma J."/>
        </authorList>
    </citation>
    <scope>NUCLEOTIDE SEQUENCE [LARGE SCALE GENOMIC DNA]</scope>
    <source>
        <strain evidence="3">JCM 17626</strain>
    </source>
</reference>
<dbReference type="Proteomes" id="UP001501772">
    <property type="component" value="Unassembled WGS sequence"/>
</dbReference>
<evidence type="ECO:0000313" key="2">
    <source>
        <dbReference type="EMBL" id="GAA4203995.1"/>
    </source>
</evidence>
<name>A0ABP8BEK6_9SPHI</name>
<protein>
    <recommendedName>
        <fullName evidence="1">Restriction endonuclease type IV Mrr domain-containing protein</fullName>
    </recommendedName>
</protein>
<organism evidence="2 3">
    <name type="scientific">Pedobacter jeongneungensis</name>
    <dbReference type="NCBI Taxonomy" id="947309"/>
    <lineage>
        <taxon>Bacteria</taxon>
        <taxon>Pseudomonadati</taxon>
        <taxon>Bacteroidota</taxon>
        <taxon>Sphingobacteriia</taxon>
        <taxon>Sphingobacteriales</taxon>
        <taxon>Sphingobacteriaceae</taxon>
        <taxon>Pedobacter</taxon>
    </lineage>
</organism>
<dbReference type="EMBL" id="BAABBY010000005">
    <property type="protein sequence ID" value="GAA4203995.1"/>
    <property type="molecule type" value="Genomic_DNA"/>
</dbReference>
<comment type="caution">
    <text evidence="2">The sequence shown here is derived from an EMBL/GenBank/DDBJ whole genome shotgun (WGS) entry which is preliminary data.</text>
</comment>
<proteinExistence type="predicted"/>
<gene>
    <name evidence="2" type="ORF">GCM10022289_21110</name>
</gene>
<dbReference type="Pfam" id="PF04471">
    <property type="entry name" value="Mrr_cat"/>
    <property type="match status" value="1"/>
</dbReference>